<dbReference type="RefSeq" id="WP_260350355.1">
    <property type="nucleotide sequence ID" value="NZ_NTHN02000116.1"/>
</dbReference>
<comment type="cofactor">
    <cofactor evidence="1">
        <name>a divalent metal cation</name>
        <dbReference type="ChEBI" id="CHEBI:60240"/>
    </cofactor>
</comment>
<dbReference type="CDD" id="cd16841">
    <property type="entry name" value="RraA_family"/>
    <property type="match status" value="1"/>
</dbReference>
<dbReference type="InterPro" id="IPR005493">
    <property type="entry name" value="RraA/RraA-like"/>
</dbReference>
<evidence type="ECO:0000256" key="4">
    <source>
        <dbReference type="ARBA" id="ARBA00030169"/>
    </source>
</evidence>
<dbReference type="Gene3D" id="3.50.30.40">
    <property type="entry name" value="Ribonuclease E inhibitor RraA/RraA-like"/>
    <property type="match status" value="1"/>
</dbReference>
<evidence type="ECO:0000313" key="5">
    <source>
        <dbReference type="EMBL" id="MCT4373636.1"/>
    </source>
</evidence>
<organism evidence="5 6">
    <name type="scientific">Alloyangia mangrovi</name>
    <dbReference type="NCBI Taxonomy" id="1779329"/>
    <lineage>
        <taxon>Bacteria</taxon>
        <taxon>Pseudomonadati</taxon>
        <taxon>Pseudomonadota</taxon>
        <taxon>Alphaproteobacteria</taxon>
        <taxon>Rhodobacterales</taxon>
        <taxon>Roseobacteraceae</taxon>
        <taxon>Alloyangia</taxon>
    </lineage>
</organism>
<dbReference type="Proteomes" id="UP000217448">
    <property type="component" value="Unassembled WGS sequence"/>
</dbReference>
<dbReference type="Pfam" id="PF03737">
    <property type="entry name" value="RraA-like"/>
    <property type="match status" value="1"/>
</dbReference>
<evidence type="ECO:0000256" key="2">
    <source>
        <dbReference type="ARBA" id="ARBA00016549"/>
    </source>
</evidence>
<dbReference type="PANTHER" id="PTHR33254:SF4">
    <property type="entry name" value="4-HYDROXY-4-METHYL-2-OXOGLUTARATE ALDOLASE 3-RELATED"/>
    <property type="match status" value="1"/>
</dbReference>
<reference evidence="6" key="1">
    <citation type="submission" date="2023-07" db="EMBL/GenBank/DDBJ databases">
        <title>Yangia mangrovi SAOS 153D genome.</title>
        <authorList>
            <person name="Verma A."/>
            <person name="Pal Y."/>
            <person name="Sundharam S."/>
            <person name="Bisht B."/>
            <person name="Srinivasan K."/>
        </authorList>
    </citation>
    <scope>NUCLEOTIDE SEQUENCE [LARGE SCALE GENOMIC DNA]</scope>
    <source>
        <strain evidence="6">SAOS 153D</strain>
    </source>
</reference>
<gene>
    <name evidence="5" type="ORF">CLG85_026425</name>
</gene>
<evidence type="ECO:0000256" key="1">
    <source>
        <dbReference type="ARBA" id="ARBA00001968"/>
    </source>
</evidence>
<keyword evidence="6" id="KW-1185">Reference proteome</keyword>
<evidence type="ECO:0000256" key="3">
    <source>
        <dbReference type="ARBA" id="ARBA00029596"/>
    </source>
</evidence>
<evidence type="ECO:0000313" key="6">
    <source>
        <dbReference type="Proteomes" id="UP000217448"/>
    </source>
</evidence>
<proteinExistence type="predicted"/>
<comment type="caution">
    <text evidence="5">The sequence shown here is derived from an EMBL/GenBank/DDBJ whole genome shotgun (WGS) entry which is preliminary data.</text>
</comment>
<dbReference type="InterPro" id="IPR036704">
    <property type="entry name" value="RraA/RraA-like_sf"/>
</dbReference>
<sequence length="220" mass="23301">MIRHPRRSGPALDQALLDRLRALQPASLGHHLSEGFLSPKIRALVPGRMLGRAVTVRQPLPDAEPVHRVLDALRPGDVLVIDRCGDDRIACVGEMVALAARTAGAAGIVVDGVVTDIAEIAAMGLPLFARGTSVVTTRPLRVPGAELFGTICPGGVALQDGDLIFGDENGLLRLAPDRHDLAALVARAEADEAREVDWRERLAGGESLAVLNGYDAETRP</sequence>
<accession>A0ABT2KS51</accession>
<protein>
    <recommendedName>
        <fullName evidence="2">Putative 4-hydroxy-4-methyl-2-oxoglutarate aldolase</fullName>
    </recommendedName>
    <alternativeName>
        <fullName evidence="3">Regulator of ribonuclease activity homolog</fullName>
    </alternativeName>
    <alternativeName>
        <fullName evidence="4">RraA-like protein</fullName>
    </alternativeName>
</protein>
<dbReference type="SUPFAM" id="SSF89562">
    <property type="entry name" value="RraA-like"/>
    <property type="match status" value="1"/>
</dbReference>
<dbReference type="PANTHER" id="PTHR33254">
    <property type="entry name" value="4-HYDROXY-4-METHYL-2-OXOGLUTARATE ALDOLASE 3-RELATED"/>
    <property type="match status" value="1"/>
</dbReference>
<dbReference type="EMBL" id="NTHN02000116">
    <property type="protein sequence ID" value="MCT4373636.1"/>
    <property type="molecule type" value="Genomic_DNA"/>
</dbReference>
<name>A0ABT2KS51_9RHOB</name>